<feature type="region of interest" description="Disordered" evidence="2">
    <location>
        <begin position="93"/>
        <end position="113"/>
    </location>
</feature>
<feature type="region of interest" description="Disordered" evidence="2">
    <location>
        <begin position="428"/>
        <end position="447"/>
    </location>
</feature>
<dbReference type="EMBL" id="KE720794">
    <property type="protein sequence ID" value="ERF76019.1"/>
    <property type="molecule type" value="Genomic_DNA"/>
</dbReference>
<gene>
    <name evidence="3" type="ORF">EPUS_08273</name>
</gene>
<evidence type="ECO:0000256" key="2">
    <source>
        <dbReference type="SAM" id="MobiDB-lite"/>
    </source>
</evidence>
<dbReference type="RefSeq" id="XP_007786675.1">
    <property type="nucleotide sequence ID" value="XM_007788485.1"/>
</dbReference>
<feature type="region of interest" description="Disordered" evidence="2">
    <location>
        <begin position="168"/>
        <end position="198"/>
    </location>
</feature>
<dbReference type="AlphaFoldDB" id="U1I235"/>
<accession>U1I235</accession>
<keyword evidence="1" id="KW-0175">Coiled coil</keyword>
<evidence type="ECO:0000313" key="4">
    <source>
        <dbReference type="Proteomes" id="UP000019373"/>
    </source>
</evidence>
<feature type="region of interest" description="Disordered" evidence="2">
    <location>
        <begin position="215"/>
        <end position="241"/>
    </location>
</feature>
<name>U1I235_ENDPU</name>
<evidence type="ECO:0000313" key="3">
    <source>
        <dbReference type="EMBL" id="ERF76019.1"/>
    </source>
</evidence>
<dbReference type="Proteomes" id="UP000019373">
    <property type="component" value="Unassembled WGS sequence"/>
</dbReference>
<protein>
    <submittedName>
        <fullName evidence="3">Uncharacterized protein</fullName>
    </submittedName>
</protein>
<reference evidence="4" key="1">
    <citation type="journal article" date="2014" name="BMC Genomics">
        <title>Genome characteristics reveal the impact of lichenization on lichen-forming fungus Endocarpon pusillum Hedwig (Verrucariales, Ascomycota).</title>
        <authorList>
            <person name="Wang Y.-Y."/>
            <person name="Liu B."/>
            <person name="Zhang X.-Y."/>
            <person name="Zhou Q.-M."/>
            <person name="Zhang T."/>
            <person name="Li H."/>
            <person name="Yu Y.-F."/>
            <person name="Zhang X.-L."/>
            <person name="Hao X.-Y."/>
            <person name="Wang M."/>
            <person name="Wang L."/>
            <person name="Wei J.-C."/>
        </authorList>
    </citation>
    <scope>NUCLEOTIDE SEQUENCE [LARGE SCALE GENOMIC DNA]</scope>
    <source>
        <strain evidence="4">Z07020 / HMAS-L-300199</strain>
    </source>
</reference>
<feature type="compositionally biased region" description="Polar residues" evidence="2">
    <location>
        <begin position="168"/>
        <end position="180"/>
    </location>
</feature>
<organism evidence="3 4">
    <name type="scientific">Endocarpon pusillum (strain Z07020 / HMAS-L-300199)</name>
    <name type="common">Lichen-forming fungus</name>
    <dbReference type="NCBI Taxonomy" id="1263415"/>
    <lineage>
        <taxon>Eukaryota</taxon>
        <taxon>Fungi</taxon>
        <taxon>Dikarya</taxon>
        <taxon>Ascomycota</taxon>
        <taxon>Pezizomycotina</taxon>
        <taxon>Eurotiomycetes</taxon>
        <taxon>Chaetothyriomycetidae</taxon>
        <taxon>Verrucariales</taxon>
        <taxon>Verrucariaceae</taxon>
        <taxon>Endocarpon</taxon>
    </lineage>
</organism>
<feature type="region of interest" description="Disordered" evidence="2">
    <location>
        <begin position="329"/>
        <end position="353"/>
    </location>
</feature>
<feature type="compositionally biased region" description="Polar residues" evidence="2">
    <location>
        <begin position="227"/>
        <end position="241"/>
    </location>
</feature>
<dbReference type="GeneID" id="19243123"/>
<dbReference type="HOGENOM" id="CLU_612533_0_0_1"/>
<keyword evidence="4" id="KW-1185">Reference proteome</keyword>
<evidence type="ECO:0000256" key="1">
    <source>
        <dbReference type="SAM" id="Coils"/>
    </source>
</evidence>
<sequence length="447" mass="49015">MPRAFFSTKLFKKSSHAPSHAFSANKQSALSSLQKLKESCKTRVHTLKASLHSRTTTPQLVGKDEAASEFDISQCLPMVDDIGADLGLTFSHHEVRQSSTPSSSPSEGSQVEHIPPESFQLLPFPANDSHIHVRSSITITYNLQDDSQEMLVPQCPFTDVKYGSTTASVTATPQSASLRPSTDETNEPGPSMGPAAVSKPHNIIIYPSRSSCGENNDGSVLLDPADQTLSSPESDNDTSISDILKKDVRAARQATYDVPRAAGAQQALLDLAGIYADTGDSQADRKVVSISKNCENEFGDELASSNQEIELWMVESECLSLTKPDYVGRTGTSDNADHASPQTASKLHEHRKSPSGWVSRLQLKILQLQQENQELEAKIELFEENKEPTRQVNEREIGELSAENNRLSLRNSSLYYKFRRAQEALAEERRKGKTAKGSRDANSLLCI</sequence>
<feature type="compositionally biased region" description="Polar residues" evidence="2">
    <location>
        <begin position="330"/>
        <end position="345"/>
    </location>
</feature>
<proteinExistence type="predicted"/>
<feature type="coiled-coil region" evidence="1">
    <location>
        <begin position="358"/>
        <end position="385"/>
    </location>
</feature>